<comment type="caution">
    <text evidence="6">The sequence shown here is derived from an EMBL/GenBank/DDBJ whole genome shotgun (WGS) entry which is preliminary data.</text>
</comment>
<dbReference type="GO" id="GO:0016020">
    <property type="term" value="C:membrane"/>
    <property type="evidence" value="ECO:0007669"/>
    <property type="project" value="TreeGrafter"/>
</dbReference>
<reference evidence="6 7" key="1">
    <citation type="submission" date="2018-09" db="EMBL/GenBank/DDBJ databases">
        <authorList>
            <person name="Zhu H."/>
        </authorList>
    </citation>
    <scope>NUCLEOTIDE SEQUENCE [LARGE SCALE GENOMIC DNA]</scope>
    <source>
        <strain evidence="6 7">K1W22B-8</strain>
    </source>
</reference>
<dbReference type="InterPro" id="IPR015500">
    <property type="entry name" value="Peptidase_S8_subtilisin-rel"/>
</dbReference>
<keyword evidence="2" id="KW-0378">Hydrolase</keyword>
<dbReference type="PRINTS" id="PR00723">
    <property type="entry name" value="SUBTILISIN"/>
</dbReference>
<dbReference type="InterPro" id="IPR036852">
    <property type="entry name" value="Peptidase_S8/S53_dom_sf"/>
</dbReference>
<gene>
    <name evidence="6" type="ORF">D3874_05760</name>
</gene>
<evidence type="ECO:0000256" key="3">
    <source>
        <dbReference type="ARBA" id="ARBA00022825"/>
    </source>
</evidence>
<dbReference type="AlphaFoldDB" id="A0A418W995"/>
<evidence type="ECO:0000256" key="1">
    <source>
        <dbReference type="ARBA" id="ARBA00022670"/>
    </source>
</evidence>
<evidence type="ECO:0000313" key="6">
    <source>
        <dbReference type="EMBL" id="RJF86587.1"/>
    </source>
</evidence>
<dbReference type="InterPro" id="IPR022398">
    <property type="entry name" value="Peptidase_S8_His-AS"/>
</dbReference>
<sequence>MFSPYWGERAVASKTIASSGNLIAASISTELGARFTSQWYLGAPNAFGQVNQWAVSLETVWTDYQGRGVSVGIIDEGFDLTHPDLIDRFNLPLSYDPRDLSTLISILPDNETSRHGTWVAGVLGAHRADGGGMVGVAPGADLAGLYMRFGADGATQLEVADLLRHAKALDVVNMSWGYAESFGDNFDLPWFSEMGEAIDDALATSRGGLGTVFVAAAGNDRQYAPASAALDGDNTNAHNLSNHRGIITVAASDASGAIAPFSTPGASVFITAPGTQIQTTNTGTLGAISRCRFCM</sequence>
<protein>
    <recommendedName>
        <fullName evidence="5">Peptidase S8/S53 domain-containing protein</fullName>
    </recommendedName>
</protein>
<evidence type="ECO:0000313" key="7">
    <source>
        <dbReference type="Proteomes" id="UP000284605"/>
    </source>
</evidence>
<organism evidence="6 7">
    <name type="scientific">Oleomonas cavernae</name>
    <dbReference type="NCBI Taxonomy" id="2320859"/>
    <lineage>
        <taxon>Bacteria</taxon>
        <taxon>Pseudomonadati</taxon>
        <taxon>Pseudomonadota</taxon>
        <taxon>Alphaproteobacteria</taxon>
        <taxon>Acetobacterales</taxon>
        <taxon>Acetobacteraceae</taxon>
        <taxon>Oleomonas</taxon>
    </lineage>
</organism>
<dbReference type="PROSITE" id="PS00137">
    <property type="entry name" value="SUBTILASE_HIS"/>
    <property type="match status" value="1"/>
</dbReference>
<accession>A0A418W995</accession>
<keyword evidence="7" id="KW-1185">Reference proteome</keyword>
<dbReference type="PROSITE" id="PS51892">
    <property type="entry name" value="SUBTILASE"/>
    <property type="match status" value="1"/>
</dbReference>
<dbReference type="InterPro" id="IPR000209">
    <property type="entry name" value="Peptidase_S8/S53_dom"/>
</dbReference>
<evidence type="ECO:0000259" key="5">
    <source>
        <dbReference type="Pfam" id="PF00082"/>
    </source>
</evidence>
<evidence type="ECO:0000256" key="2">
    <source>
        <dbReference type="ARBA" id="ARBA00022801"/>
    </source>
</evidence>
<keyword evidence="1" id="KW-0645">Protease</keyword>
<dbReference type="Gene3D" id="3.40.50.200">
    <property type="entry name" value="Peptidase S8/S53 domain"/>
    <property type="match status" value="1"/>
</dbReference>
<evidence type="ECO:0000256" key="4">
    <source>
        <dbReference type="PROSITE-ProRule" id="PRU01240"/>
    </source>
</evidence>
<comment type="similarity">
    <text evidence="4">Belongs to the peptidase S8 family.</text>
</comment>
<dbReference type="GO" id="GO:0016485">
    <property type="term" value="P:protein processing"/>
    <property type="evidence" value="ECO:0007669"/>
    <property type="project" value="TreeGrafter"/>
</dbReference>
<dbReference type="EMBL" id="QYUK01000011">
    <property type="protein sequence ID" value="RJF86587.1"/>
    <property type="molecule type" value="Genomic_DNA"/>
</dbReference>
<name>A0A418W995_9PROT</name>
<keyword evidence="3" id="KW-0720">Serine protease</keyword>
<comment type="caution">
    <text evidence="4">Lacks conserved residue(s) required for the propagation of feature annotation.</text>
</comment>
<dbReference type="SUPFAM" id="SSF52743">
    <property type="entry name" value="Subtilisin-like"/>
    <property type="match status" value="1"/>
</dbReference>
<dbReference type="Proteomes" id="UP000284605">
    <property type="component" value="Unassembled WGS sequence"/>
</dbReference>
<dbReference type="GO" id="GO:0004252">
    <property type="term" value="F:serine-type endopeptidase activity"/>
    <property type="evidence" value="ECO:0007669"/>
    <property type="project" value="InterPro"/>
</dbReference>
<dbReference type="PANTHER" id="PTHR42884:SF14">
    <property type="entry name" value="NEUROENDOCRINE CONVERTASE 1"/>
    <property type="match status" value="1"/>
</dbReference>
<dbReference type="PANTHER" id="PTHR42884">
    <property type="entry name" value="PROPROTEIN CONVERTASE SUBTILISIN/KEXIN-RELATED"/>
    <property type="match status" value="1"/>
</dbReference>
<dbReference type="Pfam" id="PF00082">
    <property type="entry name" value="Peptidase_S8"/>
    <property type="match status" value="1"/>
</dbReference>
<feature type="domain" description="Peptidase S8/S53" evidence="5">
    <location>
        <begin position="66"/>
        <end position="279"/>
    </location>
</feature>
<proteinExistence type="inferred from homology"/>